<protein>
    <submittedName>
        <fullName evidence="1">Uncharacterized protein</fullName>
    </submittedName>
</protein>
<reference evidence="1 2" key="1">
    <citation type="submission" date="2016-10" db="EMBL/GenBank/DDBJ databases">
        <authorList>
            <person name="de Groot N.N."/>
        </authorList>
    </citation>
    <scope>NUCLEOTIDE SEQUENCE [LARGE SCALE GENOMIC DNA]</scope>
    <source>
        <strain evidence="1 2">ICMP 14252</strain>
    </source>
</reference>
<dbReference type="RefSeq" id="WP_069787954.1">
    <property type="nucleotide sequence ID" value="NZ_FNOX01000005.1"/>
</dbReference>
<accession>A0A1H3MED4</accession>
<sequence length="260" mass="27861">MLTIPPLRFVLQDNALPIPNLQTKLLIGKTVEMTCAFAIKTGDLIVANVIGENGRTYNLSYEAEEDEAELNFPILKSFITRKSGTNVFLLLRIRRGSRDVYFAPTSTVSIDAGVIVVPLPGTVWDFADGTFQGWVPQSVYAGGVLHVVNGSVVVDLPSSQVTRAHIITRPVSVIAGRTYDFSFDVLGGTPAGDGSTLYLTINGSRIGANVQNITNASTQTGTGTFTAGSTGTMHLGIFNETIPGKDNLLFLGNIRMTPRP</sequence>
<evidence type="ECO:0000313" key="2">
    <source>
        <dbReference type="Proteomes" id="UP000182902"/>
    </source>
</evidence>
<dbReference type="AlphaFoldDB" id="A0A1H3MED4"/>
<dbReference type="Gene3D" id="2.60.120.260">
    <property type="entry name" value="Galactose-binding domain-like"/>
    <property type="match status" value="1"/>
</dbReference>
<dbReference type="EMBL" id="FNOX01000005">
    <property type="protein sequence ID" value="SDY74933.1"/>
    <property type="molecule type" value="Genomic_DNA"/>
</dbReference>
<organism evidence="1 2">
    <name type="scientific">Pseudomonas salomonii</name>
    <dbReference type="NCBI Taxonomy" id="191391"/>
    <lineage>
        <taxon>Bacteria</taxon>
        <taxon>Pseudomonadati</taxon>
        <taxon>Pseudomonadota</taxon>
        <taxon>Gammaproteobacteria</taxon>
        <taxon>Pseudomonadales</taxon>
        <taxon>Pseudomonadaceae</taxon>
        <taxon>Pseudomonas</taxon>
    </lineage>
</organism>
<dbReference type="InterPro" id="IPR008979">
    <property type="entry name" value="Galactose-bd-like_sf"/>
</dbReference>
<dbReference type="SUPFAM" id="SSF49785">
    <property type="entry name" value="Galactose-binding domain-like"/>
    <property type="match status" value="1"/>
</dbReference>
<name>A0A1H3MED4_9PSED</name>
<gene>
    <name evidence="1" type="ORF">SAMN05216247_10539</name>
</gene>
<proteinExistence type="predicted"/>
<dbReference type="Proteomes" id="UP000182902">
    <property type="component" value="Unassembled WGS sequence"/>
</dbReference>
<evidence type="ECO:0000313" key="1">
    <source>
        <dbReference type="EMBL" id="SDY74933.1"/>
    </source>
</evidence>